<evidence type="ECO:0000313" key="2">
    <source>
        <dbReference type="EMBL" id="MBG6092791.1"/>
    </source>
</evidence>
<organism evidence="2 3">
    <name type="scientific">Actinomadura viridis</name>
    <dbReference type="NCBI Taxonomy" id="58110"/>
    <lineage>
        <taxon>Bacteria</taxon>
        <taxon>Bacillati</taxon>
        <taxon>Actinomycetota</taxon>
        <taxon>Actinomycetes</taxon>
        <taxon>Streptosporangiales</taxon>
        <taxon>Thermomonosporaceae</taxon>
        <taxon>Actinomadura</taxon>
    </lineage>
</organism>
<name>A0A931DS14_9ACTN</name>
<dbReference type="GO" id="GO:0015074">
    <property type="term" value="P:DNA integration"/>
    <property type="evidence" value="ECO:0007669"/>
    <property type="project" value="InterPro"/>
</dbReference>
<dbReference type="AlphaFoldDB" id="A0A931DS14"/>
<keyword evidence="3" id="KW-1185">Reference proteome</keyword>
<sequence length="49" mass="5327">MWLLNLRAPPHVVREIVGHSDIEVTVTIYAHAALAENRAALRKPGDAPG</sequence>
<evidence type="ECO:0000256" key="1">
    <source>
        <dbReference type="ARBA" id="ARBA00023172"/>
    </source>
</evidence>
<dbReference type="SUPFAM" id="SSF56349">
    <property type="entry name" value="DNA breaking-rejoining enzymes"/>
    <property type="match status" value="1"/>
</dbReference>
<keyword evidence="1" id="KW-0233">DNA recombination</keyword>
<dbReference type="EMBL" id="JADOUA010000001">
    <property type="protein sequence ID" value="MBG6092791.1"/>
    <property type="molecule type" value="Genomic_DNA"/>
</dbReference>
<dbReference type="Gene3D" id="1.10.443.10">
    <property type="entry name" value="Intergrase catalytic core"/>
    <property type="match status" value="1"/>
</dbReference>
<dbReference type="InterPro" id="IPR013762">
    <property type="entry name" value="Integrase-like_cat_sf"/>
</dbReference>
<accession>A0A931DS14</accession>
<dbReference type="Proteomes" id="UP000614047">
    <property type="component" value="Unassembled WGS sequence"/>
</dbReference>
<proteinExistence type="predicted"/>
<dbReference type="GO" id="GO:0006310">
    <property type="term" value="P:DNA recombination"/>
    <property type="evidence" value="ECO:0007669"/>
    <property type="project" value="UniProtKB-KW"/>
</dbReference>
<gene>
    <name evidence="2" type="ORF">IW256_006904</name>
</gene>
<evidence type="ECO:0000313" key="3">
    <source>
        <dbReference type="Proteomes" id="UP000614047"/>
    </source>
</evidence>
<dbReference type="GO" id="GO:0003677">
    <property type="term" value="F:DNA binding"/>
    <property type="evidence" value="ECO:0007669"/>
    <property type="project" value="InterPro"/>
</dbReference>
<dbReference type="InterPro" id="IPR011010">
    <property type="entry name" value="DNA_brk_join_enz"/>
</dbReference>
<protein>
    <submittedName>
        <fullName evidence="2">Integrase</fullName>
    </submittedName>
</protein>
<reference evidence="2" key="1">
    <citation type="submission" date="2020-11" db="EMBL/GenBank/DDBJ databases">
        <title>Sequencing the genomes of 1000 actinobacteria strains.</title>
        <authorList>
            <person name="Klenk H.-P."/>
        </authorList>
    </citation>
    <scope>NUCLEOTIDE SEQUENCE</scope>
    <source>
        <strain evidence="2">DSM 43175</strain>
    </source>
</reference>
<comment type="caution">
    <text evidence="2">The sequence shown here is derived from an EMBL/GenBank/DDBJ whole genome shotgun (WGS) entry which is preliminary data.</text>
</comment>